<keyword evidence="2" id="KW-1185">Reference proteome</keyword>
<evidence type="ECO:0000313" key="2">
    <source>
        <dbReference type="Proteomes" id="UP001432027"/>
    </source>
</evidence>
<evidence type="ECO:0000313" key="1">
    <source>
        <dbReference type="EMBL" id="GMS91990.1"/>
    </source>
</evidence>
<name>A0AAV5TA41_9BILA</name>
<reference evidence="1" key="1">
    <citation type="submission" date="2023-10" db="EMBL/GenBank/DDBJ databases">
        <title>Genome assembly of Pristionchus species.</title>
        <authorList>
            <person name="Yoshida K."/>
            <person name="Sommer R.J."/>
        </authorList>
    </citation>
    <scope>NUCLEOTIDE SEQUENCE</scope>
    <source>
        <strain evidence="1">RS0144</strain>
    </source>
</reference>
<gene>
    <name evidence="1" type="ORF">PENTCL1PPCAC_14165</name>
</gene>
<dbReference type="AlphaFoldDB" id="A0AAV5TA41"/>
<proteinExistence type="predicted"/>
<organism evidence="1 2">
    <name type="scientific">Pristionchus entomophagus</name>
    <dbReference type="NCBI Taxonomy" id="358040"/>
    <lineage>
        <taxon>Eukaryota</taxon>
        <taxon>Metazoa</taxon>
        <taxon>Ecdysozoa</taxon>
        <taxon>Nematoda</taxon>
        <taxon>Chromadorea</taxon>
        <taxon>Rhabditida</taxon>
        <taxon>Rhabditina</taxon>
        <taxon>Diplogasteromorpha</taxon>
        <taxon>Diplogasteroidea</taxon>
        <taxon>Neodiplogasteridae</taxon>
        <taxon>Pristionchus</taxon>
    </lineage>
</organism>
<dbReference type="EMBL" id="BTSX01000004">
    <property type="protein sequence ID" value="GMS91990.1"/>
    <property type="molecule type" value="Genomic_DNA"/>
</dbReference>
<protein>
    <submittedName>
        <fullName evidence="1">Uncharacterized protein</fullName>
    </submittedName>
</protein>
<feature type="non-terminal residue" evidence="1">
    <location>
        <position position="127"/>
    </location>
</feature>
<feature type="non-terminal residue" evidence="1">
    <location>
        <position position="1"/>
    </location>
</feature>
<accession>A0AAV5TA41</accession>
<comment type="caution">
    <text evidence="1">The sequence shown here is derived from an EMBL/GenBank/DDBJ whole genome shotgun (WGS) entry which is preliminary data.</text>
</comment>
<dbReference type="Proteomes" id="UP001432027">
    <property type="component" value="Unassembled WGS sequence"/>
</dbReference>
<sequence length="127" mass="13956">NIVVSHGTSEIPSFVDHFPQRTIGSKIHAIGIIEKSDIDLIPCRASNGICAVRKHPICKSNSIKVGVPRRAAGNARHCSCARNDNPVFSPLPFRAHRHSFLKQIGCVTHVRAIFASHLPVRGIRRLV</sequence>